<dbReference type="EMBL" id="LT907988">
    <property type="protein sequence ID" value="SOE51050.1"/>
    <property type="molecule type" value="Genomic_DNA"/>
</dbReference>
<proteinExistence type="predicted"/>
<organism evidence="2 4">
    <name type="scientific">Orrella dioscoreae</name>
    <dbReference type="NCBI Taxonomy" id="1851544"/>
    <lineage>
        <taxon>Bacteria</taxon>
        <taxon>Pseudomonadati</taxon>
        <taxon>Pseudomonadota</taxon>
        <taxon>Betaproteobacteria</taxon>
        <taxon>Burkholderiales</taxon>
        <taxon>Alcaligenaceae</taxon>
        <taxon>Orrella</taxon>
    </lineage>
</organism>
<reference evidence="2 4" key="1">
    <citation type="submission" date="2016-06" db="EMBL/GenBank/DDBJ databases">
        <authorList>
            <person name="Kjaerup R.B."/>
            <person name="Dalgaard T.S."/>
            <person name="Juul-Madsen H.R."/>
        </authorList>
    </citation>
    <scope>NUCLEOTIDE SEQUENCE [LARGE SCALE GENOMIC DNA]</scope>
    <source>
        <strain evidence="2">Orrdi1</strain>
    </source>
</reference>
<evidence type="ECO:0000313" key="2">
    <source>
        <dbReference type="EMBL" id="SBT26246.1"/>
    </source>
</evidence>
<dbReference type="EMBL" id="FLRC01000030">
    <property type="protein sequence ID" value="SBT26246.1"/>
    <property type="molecule type" value="Genomic_DNA"/>
</dbReference>
<sequence>MGLVAGLAAWAACPALAAAPAFDRVAAQGRYRAWFSAFQDDHRLDAGSSARSVVPDSRASVLLATLATEPQARRLFLALLRDAVVAGDGGRFPEPDPAYAATPVRAWYVHVDGGGQLESYFNDAARFRPYHLPPTGVLTRDAYPFLLFEDAPGPLRFAGVSREFWGIIDYLGNLPYA</sequence>
<gene>
    <name evidence="2" type="ORF">ODI_03590</name>
    <name evidence="3" type="ORF">ODI_R3159</name>
</gene>
<evidence type="ECO:0000313" key="4">
    <source>
        <dbReference type="Proteomes" id="UP000078558"/>
    </source>
</evidence>
<feature type="signal peptide" evidence="1">
    <location>
        <begin position="1"/>
        <end position="17"/>
    </location>
</feature>
<keyword evidence="1" id="KW-0732">Signal</keyword>
<dbReference type="KEGG" id="odi:ODI_R3159"/>
<accession>A0A1C3K414</accession>
<name>A0A1C3K414_9BURK</name>
<evidence type="ECO:0000313" key="3">
    <source>
        <dbReference type="EMBL" id="SOE51050.1"/>
    </source>
</evidence>
<protein>
    <submittedName>
        <fullName evidence="2">Uncharacterized protein</fullName>
    </submittedName>
</protein>
<dbReference type="Proteomes" id="UP000078558">
    <property type="component" value="Chromosome I"/>
</dbReference>
<feature type="chain" id="PRO_5015062665" evidence="1">
    <location>
        <begin position="18"/>
        <end position="177"/>
    </location>
</feature>
<dbReference type="AlphaFoldDB" id="A0A1C3K414"/>
<keyword evidence="4" id="KW-1185">Reference proteome</keyword>
<reference evidence="3 4" key="2">
    <citation type="submission" date="2017-08" db="EMBL/GenBank/DDBJ databases">
        <authorList>
            <person name="de Groot N.N."/>
        </authorList>
    </citation>
    <scope>NUCLEOTIDE SEQUENCE [LARGE SCALE GENOMIC DNA]</scope>
    <source>
        <strain evidence="3">Orrdi1</strain>
    </source>
</reference>
<dbReference type="STRING" id="1851544.ODI_03590"/>
<evidence type="ECO:0000256" key="1">
    <source>
        <dbReference type="SAM" id="SignalP"/>
    </source>
</evidence>